<feature type="region of interest" description="Disordered" evidence="3">
    <location>
        <begin position="407"/>
        <end position="435"/>
    </location>
</feature>
<dbReference type="InterPro" id="IPR002110">
    <property type="entry name" value="Ankyrin_rpt"/>
</dbReference>
<feature type="compositionally biased region" description="Basic and acidic residues" evidence="3">
    <location>
        <begin position="306"/>
        <end position="322"/>
    </location>
</feature>
<dbReference type="GO" id="GO:0000122">
    <property type="term" value="P:negative regulation of transcription by RNA polymerase II"/>
    <property type="evidence" value="ECO:0007669"/>
    <property type="project" value="TreeGrafter"/>
</dbReference>
<dbReference type="InterPro" id="IPR036770">
    <property type="entry name" value="Ankyrin_rpt-contain_sf"/>
</dbReference>
<dbReference type="Pfam" id="PF12796">
    <property type="entry name" value="Ank_2"/>
    <property type="match status" value="1"/>
</dbReference>
<dbReference type="EMBL" id="HBUE01351193">
    <property type="protein sequence ID" value="CAG6603383.1"/>
    <property type="molecule type" value="Transcribed_RNA"/>
</dbReference>
<dbReference type="PANTHER" id="PTHR24117">
    <property type="entry name" value="AGAP007537-PB"/>
    <property type="match status" value="1"/>
</dbReference>
<reference evidence="4" key="1">
    <citation type="submission" date="2021-05" db="EMBL/GenBank/DDBJ databases">
        <authorList>
            <person name="Alioto T."/>
            <person name="Alioto T."/>
            <person name="Gomez Garrido J."/>
        </authorList>
    </citation>
    <scope>NUCLEOTIDE SEQUENCE</scope>
</reference>
<feature type="region of interest" description="Disordered" evidence="3">
    <location>
        <begin position="604"/>
        <end position="625"/>
    </location>
</feature>
<dbReference type="Gene3D" id="1.25.40.20">
    <property type="entry name" value="Ankyrin repeat-containing domain"/>
    <property type="match status" value="1"/>
</dbReference>
<keyword evidence="2" id="KW-0040">ANK repeat</keyword>
<dbReference type="InterPro" id="IPR047144">
    <property type="entry name" value="BCOR-like"/>
</dbReference>
<feature type="compositionally biased region" description="Polar residues" evidence="3">
    <location>
        <begin position="289"/>
        <end position="305"/>
    </location>
</feature>
<feature type="compositionally biased region" description="Basic and acidic residues" evidence="3">
    <location>
        <begin position="88"/>
        <end position="102"/>
    </location>
</feature>
<dbReference type="GO" id="GO:0005634">
    <property type="term" value="C:nucleus"/>
    <property type="evidence" value="ECO:0007669"/>
    <property type="project" value="TreeGrafter"/>
</dbReference>
<feature type="compositionally biased region" description="Basic and acidic residues" evidence="3">
    <location>
        <begin position="189"/>
        <end position="205"/>
    </location>
</feature>
<dbReference type="EMBL" id="HBUE01244093">
    <property type="protein sequence ID" value="CAG6551089.1"/>
    <property type="molecule type" value="Transcribed_RNA"/>
</dbReference>
<feature type="compositionally biased region" description="Low complexity" evidence="3">
    <location>
        <begin position="878"/>
        <end position="894"/>
    </location>
</feature>
<feature type="repeat" description="ANK" evidence="2">
    <location>
        <begin position="777"/>
        <end position="809"/>
    </location>
</feature>
<protein>
    <submittedName>
        <fullName evidence="4">BCL-6 corepressor</fullName>
    </submittedName>
</protein>
<dbReference type="CDD" id="cd14259">
    <property type="entry name" value="PUFD_like"/>
    <property type="match status" value="1"/>
</dbReference>
<feature type="compositionally biased region" description="Acidic residues" evidence="3">
    <location>
        <begin position="21"/>
        <end position="32"/>
    </location>
</feature>
<evidence type="ECO:0000256" key="3">
    <source>
        <dbReference type="SAM" id="MobiDB-lite"/>
    </source>
</evidence>
<feature type="compositionally biased region" description="Polar residues" evidence="3">
    <location>
        <begin position="9"/>
        <end position="20"/>
    </location>
</feature>
<feature type="compositionally biased region" description="Basic and acidic residues" evidence="3">
    <location>
        <begin position="235"/>
        <end position="248"/>
    </location>
</feature>
<dbReference type="PROSITE" id="PS50088">
    <property type="entry name" value="ANK_REPEAT"/>
    <property type="match status" value="2"/>
</dbReference>
<evidence type="ECO:0000313" key="4">
    <source>
        <dbReference type="EMBL" id="CAG6551089.1"/>
    </source>
</evidence>
<dbReference type="Pfam" id="PF00023">
    <property type="entry name" value="Ank"/>
    <property type="match status" value="1"/>
</dbReference>
<feature type="compositionally biased region" description="Basic residues" evidence="3">
    <location>
        <begin position="252"/>
        <end position="261"/>
    </location>
</feature>
<feature type="repeat" description="ANK" evidence="2">
    <location>
        <begin position="744"/>
        <end position="770"/>
    </location>
</feature>
<proteinExistence type="inferred from homology"/>
<feature type="compositionally biased region" description="Polar residues" evidence="3">
    <location>
        <begin position="60"/>
        <end position="74"/>
    </location>
</feature>
<feature type="region of interest" description="Disordered" evidence="3">
    <location>
        <begin position="866"/>
        <end position="914"/>
    </location>
</feature>
<dbReference type="PANTHER" id="PTHR24117:SF9">
    <property type="entry name" value="BCL-6 COREPRESSOR PCGF1 BINDING DOMAIN-CONTAINING PROTEIN"/>
    <property type="match status" value="1"/>
</dbReference>
<dbReference type="SMART" id="SM00248">
    <property type="entry name" value="ANK"/>
    <property type="match status" value="3"/>
</dbReference>
<feature type="compositionally biased region" description="Acidic residues" evidence="3">
    <location>
        <begin position="168"/>
        <end position="180"/>
    </location>
</feature>
<dbReference type="SUPFAM" id="SSF48403">
    <property type="entry name" value="Ankyrin repeat"/>
    <property type="match status" value="1"/>
</dbReference>
<dbReference type="GO" id="GO:0003714">
    <property type="term" value="F:transcription corepressor activity"/>
    <property type="evidence" value="ECO:0007669"/>
    <property type="project" value="TreeGrafter"/>
</dbReference>
<feature type="region of interest" description="Disordered" evidence="3">
    <location>
        <begin position="637"/>
        <end position="674"/>
    </location>
</feature>
<organism evidence="4">
    <name type="scientific">Culex pipiens</name>
    <name type="common">House mosquito</name>
    <dbReference type="NCBI Taxonomy" id="7175"/>
    <lineage>
        <taxon>Eukaryota</taxon>
        <taxon>Metazoa</taxon>
        <taxon>Ecdysozoa</taxon>
        <taxon>Arthropoda</taxon>
        <taxon>Hexapoda</taxon>
        <taxon>Insecta</taxon>
        <taxon>Pterygota</taxon>
        <taxon>Neoptera</taxon>
        <taxon>Endopterygota</taxon>
        <taxon>Diptera</taxon>
        <taxon>Nematocera</taxon>
        <taxon>Culicoidea</taxon>
        <taxon>Culicidae</taxon>
        <taxon>Culicinae</taxon>
        <taxon>Culicini</taxon>
        <taxon>Culex</taxon>
        <taxon>Culex</taxon>
    </lineage>
</organism>
<dbReference type="PRINTS" id="PR01415">
    <property type="entry name" value="ANKYRIN"/>
</dbReference>
<name>A0A8D8ID84_CULPI</name>
<feature type="compositionally biased region" description="Basic residues" evidence="3">
    <location>
        <begin position="639"/>
        <end position="651"/>
    </location>
</feature>
<feature type="region of interest" description="Disordered" evidence="3">
    <location>
        <begin position="1"/>
        <end position="342"/>
    </location>
</feature>
<dbReference type="AlphaFoldDB" id="A0A8D8ID84"/>
<feature type="compositionally biased region" description="Pro residues" evidence="3">
    <location>
        <begin position="897"/>
        <end position="907"/>
    </location>
</feature>
<feature type="compositionally biased region" description="Basic and acidic residues" evidence="3">
    <location>
        <begin position="426"/>
        <end position="435"/>
    </location>
</feature>
<feature type="compositionally biased region" description="Basic and acidic residues" evidence="3">
    <location>
        <begin position="608"/>
        <end position="617"/>
    </location>
</feature>
<accession>A0A8D8ID84</accession>
<evidence type="ECO:0000256" key="2">
    <source>
        <dbReference type="PROSITE-ProRule" id="PRU00023"/>
    </source>
</evidence>
<feature type="compositionally biased region" description="Basic residues" evidence="3">
    <location>
        <begin position="146"/>
        <end position="161"/>
    </location>
</feature>
<evidence type="ECO:0000256" key="1">
    <source>
        <dbReference type="ARBA" id="ARBA00034703"/>
    </source>
</evidence>
<comment type="similarity">
    <text evidence="1">Belongs to the BCOR family.</text>
</comment>
<sequence>MRARKLRNRQSVPLKSSDVNTDGEDEEEEEDQARDLRKRKKLDQTSSESEPETQSKKLNRCQTQQIKQENGTDMSTDEEDPKTQSPGGKKDKRLEVKSENVKQGRTASDSESNDVKTNESGATQAKNCKAEPQTSGSESEKSEVKPKKRGPKKFAKPRTTSRSKVVEESSESEESSDEAETMTRSRSKLVLEKQKSNSKVLRNDKIVGNFVKDRKRHDSVTPQKGRKGMVNVKLEASKKRILDSDSDGKSVAGKKRIRKTSKLQTTSASDSSEESEAGHRLRTRKQKASESSAPSSATKRGTSQDGKGKGLEKKGVKSEPPKKRGRQPKKTSKDCATENTSENFYPGWEKELYEFKRSLKVPPQLITIGGRQYVHRISASLPDLDSHHSGDESETFSEIVKKINQKDAERVGKKVKTKAATKHGAKNKEQQVEERKIEGNMKFSSIIELLHERMLRQRKLMAKGKKGKKGDDKDAVKVKSEFELLPTPGAESEALFNRKKKSLFDTAIFKSRTRTEQKVMQSKEIIREVFGGDDERPQSAPPLGCVKDLKNVTFDEVYNEMLNKTEHVASFLAQKKLQRDKAVASTSGGQSAVKVKIEDLDDETQDSVLKDSGRVTEEGDTPSVVSERDLATPVSFRGVGKKKTHKSRRKGSSGFDYIRKKKKPVPVNNGEHSTPVVPKKKIISAFENLQTKDETHINKEIRSWVLNKGVGESVMHKAARLGYTDVIVYCLERLEMDPDLKDNAGYTPLHEACAKGHLDICNYLLQYGASHSETAPSGIRPLHEAVENSFIEVVRLLLAFGADPMLATYAGQTPIQLAENNEMALFLENHLIDIQSMSSTKTGWKMDGSWKAHDFEESGCDLFADIPDFPHDESHNNSTTTERSSLSSSGQSTSEHCPPPPPPPPPSSQSAAKRCDSNSNIMNFEVPSVKSDEYGERKYKDCAVVLNDIHLNGATATAAPYLNGQIKQVNGRLSEEESDEDGELGGEFVFEYEEADRPLPPLYLLKDDTAGDKWVLMTDLCNFLKLKSKEAVMKQICPNPPANATTNGISLPSNGATTSVVSSRELIRELKLEDFLTRASCLQLLCAGEKLNIHSNKVVLVKYNDNVRNLLQVQSHVAKI</sequence>
<feature type="compositionally biased region" description="Basic residues" evidence="3">
    <location>
        <begin position="413"/>
        <end position="425"/>
    </location>
</feature>
<dbReference type="PROSITE" id="PS50297">
    <property type="entry name" value="ANK_REP_REGION"/>
    <property type="match status" value="2"/>
</dbReference>